<evidence type="ECO:0000256" key="8">
    <source>
        <dbReference type="ARBA" id="ARBA00048617"/>
    </source>
</evidence>
<keyword evidence="5 9" id="KW-0627">Porphyrin biosynthesis</keyword>
<dbReference type="Proteomes" id="UP000288789">
    <property type="component" value="Unassembled WGS sequence"/>
</dbReference>
<dbReference type="EMBL" id="RSFE01000006">
    <property type="protein sequence ID" value="RWU09377.1"/>
    <property type="molecule type" value="Genomic_DNA"/>
</dbReference>
<dbReference type="CDD" id="cd06578">
    <property type="entry name" value="HemD"/>
    <property type="match status" value="1"/>
</dbReference>
<dbReference type="OrthoDB" id="9787650at2"/>
<keyword evidence="4 9" id="KW-0456">Lyase</keyword>
<dbReference type="GO" id="GO:0006780">
    <property type="term" value="P:uroporphyrinogen III biosynthetic process"/>
    <property type="evidence" value="ECO:0007669"/>
    <property type="project" value="UniProtKB-UniRule"/>
</dbReference>
<dbReference type="InterPro" id="IPR036108">
    <property type="entry name" value="4pyrrol_syn_uPrphyn_synt_sf"/>
</dbReference>
<protein>
    <recommendedName>
        <fullName evidence="7 9">Uroporphyrinogen-III synthase</fullName>
        <ecNumber evidence="3 9">4.2.1.75</ecNumber>
    </recommendedName>
</protein>
<organism evidence="11 12">
    <name type="scientific">Pseudidiomarina gelatinasegens</name>
    <dbReference type="NCBI Taxonomy" id="2487740"/>
    <lineage>
        <taxon>Bacteria</taxon>
        <taxon>Pseudomonadati</taxon>
        <taxon>Pseudomonadota</taxon>
        <taxon>Gammaproteobacteria</taxon>
        <taxon>Alteromonadales</taxon>
        <taxon>Idiomarinaceae</taxon>
        <taxon>Pseudidiomarina</taxon>
    </lineage>
</organism>
<evidence type="ECO:0000313" key="12">
    <source>
        <dbReference type="Proteomes" id="UP000288789"/>
    </source>
</evidence>
<evidence type="ECO:0000256" key="9">
    <source>
        <dbReference type="RuleBase" id="RU366031"/>
    </source>
</evidence>
<gene>
    <name evidence="11" type="ORF">EGC76_09285</name>
</gene>
<evidence type="ECO:0000259" key="10">
    <source>
        <dbReference type="Pfam" id="PF02602"/>
    </source>
</evidence>
<evidence type="ECO:0000256" key="7">
    <source>
        <dbReference type="ARBA" id="ARBA00040167"/>
    </source>
</evidence>
<dbReference type="PANTHER" id="PTHR38042">
    <property type="entry name" value="UROPORPHYRINOGEN-III SYNTHASE, CHLOROPLASTIC"/>
    <property type="match status" value="1"/>
</dbReference>
<comment type="function">
    <text evidence="6 9">Catalyzes cyclization of the linear tetrapyrrole, hydroxymethylbilane, to the macrocyclic uroporphyrinogen III.</text>
</comment>
<dbReference type="GO" id="GO:0006782">
    <property type="term" value="P:protoporphyrinogen IX biosynthetic process"/>
    <property type="evidence" value="ECO:0007669"/>
    <property type="project" value="UniProtKB-UniRule"/>
</dbReference>
<dbReference type="PANTHER" id="PTHR38042:SF1">
    <property type="entry name" value="UROPORPHYRINOGEN-III SYNTHASE, CHLOROPLASTIC"/>
    <property type="match status" value="1"/>
</dbReference>
<dbReference type="SUPFAM" id="SSF69618">
    <property type="entry name" value="HemD-like"/>
    <property type="match status" value="1"/>
</dbReference>
<evidence type="ECO:0000256" key="3">
    <source>
        <dbReference type="ARBA" id="ARBA00013109"/>
    </source>
</evidence>
<evidence type="ECO:0000313" key="11">
    <source>
        <dbReference type="EMBL" id="RWU09377.1"/>
    </source>
</evidence>
<evidence type="ECO:0000256" key="2">
    <source>
        <dbReference type="ARBA" id="ARBA00008133"/>
    </source>
</evidence>
<evidence type="ECO:0000256" key="4">
    <source>
        <dbReference type="ARBA" id="ARBA00023239"/>
    </source>
</evidence>
<evidence type="ECO:0000256" key="6">
    <source>
        <dbReference type="ARBA" id="ARBA00037589"/>
    </source>
</evidence>
<dbReference type="GO" id="GO:0004852">
    <property type="term" value="F:uroporphyrinogen-III synthase activity"/>
    <property type="evidence" value="ECO:0007669"/>
    <property type="project" value="UniProtKB-UniRule"/>
</dbReference>
<comment type="pathway">
    <text evidence="1 9">Porphyrin-containing compound metabolism; protoporphyrin-IX biosynthesis; coproporphyrinogen-III from 5-aminolevulinate: step 3/4.</text>
</comment>
<name>A0A443YZ20_9GAMM</name>
<dbReference type="AlphaFoldDB" id="A0A443YZ20"/>
<keyword evidence="12" id="KW-1185">Reference proteome</keyword>
<reference evidence="11 12" key="1">
    <citation type="submission" date="2018-12" db="EMBL/GenBank/DDBJ databases">
        <authorList>
            <person name="Li A."/>
            <person name="Zhang M."/>
            <person name="Zhu H."/>
        </authorList>
    </citation>
    <scope>NUCLEOTIDE SEQUENCE [LARGE SCALE GENOMIC DNA]</scope>
    <source>
        <strain evidence="11 12">R04H25</strain>
    </source>
</reference>
<evidence type="ECO:0000256" key="1">
    <source>
        <dbReference type="ARBA" id="ARBA00004772"/>
    </source>
</evidence>
<dbReference type="Gene3D" id="3.40.50.10090">
    <property type="match status" value="2"/>
</dbReference>
<proteinExistence type="inferred from homology"/>
<dbReference type="Pfam" id="PF02602">
    <property type="entry name" value="HEM4"/>
    <property type="match status" value="1"/>
</dbReference>
<evidence type="ECO:0000256" key="5">
    <source>
        <dbReference type="ARBA" id="ARBA00023244"/>
    </source>
</evidence>
<comment type="caution">
    <text evidence="11">The sequence shown here is derived from an EMBL/GenBank/DDBJ whole genome shotgun (WGS) entry which is preliminary data.</text>
</comment>
<dbReference type="EC" id="4.2.1.75" evidence="3 9"/>
<dbReference type="InterPro" id="IPR003754">
    <property type="entry name" value="4pyrrol_synth_uPrphyn_synth"/>
</dbReference>
<comment type="catalytic activity">
    <reaction evidence="8 9">
        <text>hydroxymethylbilane = uroporphyrinogen III + H2O</text>
        <dbReference type="Rhea" id="RHEA:18965"/>
        <dbReference type="ChEBI" id="CHEBI:15377"/>
        <dbReference type="ChEBI" id="CHEBI:57308"/>
        <dbReference type="ChEBI" id="CHEBI:57845"/>
        <dbReference type="EC" id="4.2.1.75"/>
    </reaction>
</comment>
<dbReference type="UniPathway" id="UPA00251">
    <property type="reaction ID" value="UER00320"/>
</dbReference>
<feature type="domain" description="Tetrapyrrole biosynthesis uroporphyrinogen III synthase" evidence="10">
    <location>
        <begin position="47"/>
        <end position="247"/>
    </location>
</feature>
<accession>A0A443YZ20</accession>
<dbReference type="InterPro" id="IPR039793">
    <property type="entry name" value="UROS/Hem4"/>
</dbReference>
<dbReference type="RefSeq" id="WP_128352715.1">
    <property type="nucleotide sequence ID" value="NZ_CAXBCQ010000005.1"/>
</dbReference>
<sequence length="264" mass="29459">MNHSLLLLRPSEQAHELAKMLQQRASKLNLTFSCTNKSMVKISSFDDPNHSLRGILQQKWDAAMMVSVNAANYFAQQARAWAPSCAMPAARWYAVGPTSAAAIARVVGRPVCCPWRQHNSDALLALPELSKVRGQRWLLVRGHGGRELVADTLRARGAEVAYLEVYQRTPEPLSEAEYATWQQQINGIVVTSAEQLGYFLAAVPKQALSWLSQCYWIVASERLKQLLPPALQQMAVVAHSATPFAIVDAWQHILDQQHAHKERS</sequence>
<comment type="similarity">
    <text evidence="2 9">Belongs to the uroporphyrinogen-III synthase family.</text>
</comment>